<evidence type="ECO:0000313" key="1">
    <source>
        <dbReference type="EMBL" id="ADP73482.1"/>
    </source>
</evidence>
<proteinExistence type="predicted"/>
<protein>
    <submittedName>
        <fullName evidence="1">Uncharacterized protein</fullName>
    </submittedName>
</protein>
<accession>A0A7U4DJY1</accession>
<organism evidence="1">
    <name type="scientific">Geobacillus sp. (strain Y4.1MC1)</name>
    <dbReference type="NCBI Taxonomy" id="581103"/>
    <lineage>
        <taxon>Bacteria</taxon>
        <taxon>Bacillati</taxon>
        <taxon>Bacillota</taxon>
        <taxon>Bacilli</taxon>
        <taxon>Bacillales</taxon>
        <taxon>Anoxybacillaceae</taxon>
        <taxon>Geobacillus</taxon>
    </lineage>
</organism>
<dbReference type="EMBL" id="CP002293">
    <property type="protein sequence ID" value="ADP73482.1"/>
    <property type="molecule type" value="Genomic_DNA"/>
</dbReference>
<reference evidence="1" key="1">
    <citation type="submission" date="2010-10" db="EMBL/GenBank/DDBJ databases">
        <title>Complete sequence of chromosome of Geobacillus sp. Y4.1MC1.</title>
        <authorList>
            <consortium name="US DOE Joint Genome Institute"/>
            <person name="Lucas S."/>
            <person name="Copeland A."/>
            <person name="Lapidus A."/>
            <person name="Cheng J.-F."/>
            <person name="Bruce D."/>
            <person name="Goodwin L."/>
            <person name="Pitluck S."/>
            <person name="Chertkov O."/>
            <person name="Zhang X."/>
            <person name="Detter J.C."/>
            <person name="Han C."/>
            <person name="Tapia R."/>
            <person name="Land M."/>
            <person name="Hauser L."/>
            <person name="Jeffries C."/>
            <person name="Kyrpides N."/>
            <person name="Ivanova N."/>
            <person name="Ovchinnikova G."/>
            <person name="Brumm P."/>
            <person name="Mead D."/>
            <person name="Woyke T."/>
        </authorList>
    </citation>
    <scope>NUCLEOTIDE SEQUENCE [LARGE SCALE GENOMIC DNA]</scope>
    <source>
        <strain evidence="1">Y4.1MC1</strain>
    </source>
</reference>
<dbReference type="AlphaFoldDB" id="A0A7U4DJY1"/>
<gene>
    <name evidence="1" type="ORF">GY4MC1_0656</name>
</gene>
<dbReference type="KEGG" id="gmc:GY4MC1_0656"/>
<name>A0A7U4DJY1_GEOS0</name>
<sequence length="175" mass="20604">MKITGTKRYIWDAPKERQIQYLNYLFSRRSTTIDKSRYRVIKNIFQSASGIKLDDLDTTARKRLIMKLFYFKFKNSCSNAKYVRAGKKKGYENVKFLLGEWSSIIRNLKKYRPDLVELGIEICRKYIESGFAGEYAPVVHRIGGKGTDYEWNNITIIAKKEHDELTKKERQGQNN</sequence>